<organism evidence="2">
    <name type="scientific">Tanacetum cinerariifolium</name>
    <name type="common">Dalmatian daisy</name>
    <name type="synonym">Chrysanthemum cinerariifolium</name>
    <dbReference type="NCBI Taxonomy" id="118510"/>
    <lineage>
        <taxon>Eukaryota</taxon>
        <taxon>Viridiplantae</taxon>
        <taxon>Streptophyta</taxon>
        <taxon>Embryophyta</taxon>
        <taxon>Tracheophyta</taxon>
        <taxon>Spermatophyta</taxon>
        <taxon>Magnoliopsida</taxon>
        <taxon>eudicotyledons</taxon>
        <taxon>Gunneridae</taxon>
        <taxon>Pentapetalae</taxon>
        <taxon>asterids</taxon>
        <taxon>campanulids</taxon>
        <taxon>Asterales</taxon>
        <taxon>Asteraceae</taxon>
        <taxon>Asteroideae</taxon>
        <taxon>Anthemideae</taxon>
        <taxon>Anthemidinae</taxon>
        <taxon>Tanacetum</taxon>
    </lineage>
</organism>
<keyword evidence="2" id="KW-0548">Nucleotidyltransferase</keyword>
<gene>
    <name evidence="2" type="ORF">Tci_595066</name>
</gene>
<comment type="caution">
    <text evidence="2">The sequence shown here is derived from an EMBL/GenBank/DDBJ whole genome shotgun (WGS) entry which is preliminary data.</text>
</comment>
<feature type="domain" description="Transposase (putative) gypsy type" evidence="1">
    <location>
        <begin position="135"/>
        <end position="176"/>
    </location>
</feature>
<dbReference type="PANTHER" id="PTHR33116:SF78">
    <property type="entry name" value="OS12G0587133 PROTEIN"/>
    <property type="match status" value="1"/>
</dbReference>
<dbReference type="PANTHER" id="PTHR33116">
    <property type="entry name" value="REVERSE TRANSCRIPTASE ZINC-BINDING DOMAIN-CONTAINING PROTEIN-RELATED-RELATED"/>
    <property type="match status" value="1"/>
</dbReference>
<feature type="non-terminal residue" evidence="2">
    <location>
        <position position="1"/>
    </location>
</feature>
<proteinExistence type="predicted"/>
<dbReference type="Pfam" id="PF04195">
    <property type="entry name" value="Transposase_28"/>
    <property type="match status" value="1"/>
</dbReference>
<dbReference type="InterPro" id="IPR007321">
    <property type="entry name" value="Transposase_28"/>
</dbReference>
<dbReference type="GO" id="GO:0003964">
    <property type="term" value="F:RNA-directed DNA polymerase activity"/>
    <property type="evidence" value="ECO:0007669"/>
    <property type="project" value="UniProtKB-KW"/>
</dbReference>
<keyword evidence="2" id="KW-0808">Transferase</keyword>
<keyword evidence="2" id="KW-0695">RNA-directed DNA polymerase</keyword>
<evidence type="ECO:0000313" key="2">
    <source>
        <dbReference type="EMBL" id="GFA23094.1"/>
    </source>
</evidence>
<feature type="non-terminal residue" evidence="2">
    <location>
        <position position="308"/>
    </location>
</feature>
<name>A0A699JA68_TANCI</name>
<reference evidence="2" key="1">
    <citation type="journal article" date="2019" name="Sci. Rep.">
        <title>Draft genome of Tanacetum cinerariifolium, the natural source of mosquito coil.</title>
        <authorList>
            <person name="Yamashiro T."/>
            <person name="Shiraishi A."/>
            <person name="Satake H."/>
            <person name="Nakayama K."/>
        </authorList>
    </citation>
    <scope>NUCLEOTIDE SEQUENCE</scope>
</reference>
<dbReference type="AlphaFoldDB" id="A0A699JA68"/>
<accession>A0A699JA68</accession>
<sequence>LKINLHKSKLYGVGVPMQDIENRVVITECSSATIPFKYLGLPMRNNMNRSSNWENLIQKVKKKLGTWKICKNLLGMVLELDSRWTYGHDQASKGSKSSCDGCQISKSWITCVNTNGNTKLSKAQEVSLRITSGVRVHISRLNPFGCTKLTTFVVMCKTYGCEPSVDLFQGFFNLCREWLNFSKRSEKHVSNLLPKAITHIEGWHERFFYVQDSIIPAKYSQLLSEQNKLDSKSFKDKLPLNIEENPMRYRELLQVSEKLSGECDVMSSRERAREEECEGLRVNCEAAMPEFEKNPAVVADSVPFNTYT</sequence>
<evidence type="ECO:0000259" key="1">
    <source>
        <dbReference type="Pfam" id="PF04195"/>
    </source>
</evidence>
<dbReference type="EMBL" id="BKCJ010389406">
    <property type="protein sequence ID" value="GFA23094.1"/>
    <property type="molecule type" value="Genomic_DNA"/>
</dbReference>
<protein>
    <submittedName>
        <fullName evidence="2">RNA-directed DNA polymerase, eukaryota</fullName>
    </submittedName>
</protein>